<dbReference type="RefSeq" id="WP_148984407.1">
    <property type="nucleotide sequence ID" value="NZ_JBNILK010000001.1"/>
</dbReference>
<evidence type="ECO:0000313" key="2">
    <source>
        <dbReference type="Proteomes" id="UP000322997"/>
    </source>
</evidence>
<dbReference type="AlphaFoldDB" id="A0A5D4RYA4"/>
<name>A0A5D4RYA4_9BACI</name>
<proteinExistence type="predicted"/>
<reference evidence="1 2" key="1">
    <citation type="submission" date="2019-08" db="EMBL/GenBank/DDBJ databases">
        <title>Bacillus genomes from the desert of Cuatro Cienegas, Coahuila.</title>
        <authorList>
            <person name="Olmedo-Alvarez G."/>
        </authorList>
    </citation>
    <scope>NUCLEOTIDE SEQUENCE [LARGE SCALE GENOMIC DNA]</scope>
    <source>
        <strain evidence="1 2">CH108_3D</strain>
    </source>
</reference>
<protein>
    <submittedName>
        <fullName evidence="1">Uncharacterized protein</fullName>
    </submittedName>
</protein>
<organism evidence="1 2">
    <name type="scientific">Rossellomorea marisflavi</name>
    <dbReference type="NCBI Taxonomy" id="189381"/>
    <lineage>
        <taxon>Bacteria</taxon>
        <taxon>Bacillati</taxon>
        <taxon>Bacillota</taxon>
        <taxon>Bacilli</taxon>
        <taxon>Bacillales</taxon>
        <taxon>Bacillaceae</taxon>
        <taxon>Rossellomorea</taxon>
    </lineage>
</organism>
<evidence type="ECO:0000313" key="1">
    <source>
        <dbReference type="EMBL" id="TYS56373.1"/>
    </source>
</evidence>
<dbReference type="Proteomes" id="UP000322997">
    <property type="component" value="Unassembled WGS sequence"/>
</dbReference>
<accession>A0A5D4RYA4</accession>
<sequence length="128" mass="14780">MNQISKEALEFLDEAIKGFNLNSNLTTYRSEDESFIALRCGFREDCIAIYELGSPVGNFTQQLVGQHKVLVDYEEVDKVRKMKEMILMQTDKVSKMINSNIDEEQKYNVGYLKALEEVLKLVTEVNFN</sequence>
<dbReference type="EMBL" id="VTEQ01000001">
    <property type="protein sequence ID" value="TYS56373.1"/>
    <property type="molecule type" value="Genomic_DNA"/>
</dbReference>
<gene>
    <name evidence="1" type="ORF">FZC83_02025</name>
</gene>
<comment type="caution">
    <text evidence="1">The sequence shown here is derived from an EMBL/GenBank/DDBJ whole genome shotgun (WGS) entry which is preliminary data.</text>
</comment>